<proteinExistence type="predicted"/>
<keyword evidence="3" id="KW-1185">Reference proteome</keyword>
<evidence type="ECO:0000313" key="2">
    <source>
        <dbReference type="EMBL" id="MCJ8211340.1"/>
    </source>
</evidence>
<reference evidence="2" key="1">
    <citation type="submission" date="2022-04" db="EMBL/GenBank/DDBJ databases">
        <title>Mucilaginibacter sp. RS28 isolated from freshwater.</title>
        <authorList>
            <person name="Ko S.-R."/>
        </authorList>
    </citation>
    <scope>NUCLEOTIDE SEQUENCE</scope>
    <source>
        <strain evidence="2">RS28</strain>
    </source>
</reference>
<comment type="caution">
    <text evidence="2">The sequence shown here is derived from an EMBL/GenBank/DDBJ whole genome shotgun (WGS) entry which is preliminary data.</text>
</comment>
<name>A0A9X1X6N7_9SPHI</name>
<accession>A0A9X1X6N7</accession>
<keyword evidence="1" id="KW-0472">Membrane</keyword>
<gene>
    <name evidence="2" type="ORF">MUY27_16600</name>
</gene>
<keyword evidence="1" id="KW-1133">Transmembrane helix</keyword>
<feature type="transmembrane region" description="Helical" evidence="1">
    <location>
        <begin position="28"/>
        <end position="51"/>
    </location>
</feature>
<dbReference type="AlphaFoldDB" id="A0A9X1X6N7"/>
<keyword evidence="1" id="KW-0812">Transmembrane</keyword>
<sequence length="216" mass="24646">MMFFVIARKSFPGNTKIDPYMNLTFRSFYYTFFALWAIVWVLIAIRAIVILQEVKPLTIYDVYTGSSGPSGLIKGYYIKKYHHNGPSLIRKGSDTTRNYAGFTLARLLYPTSAINKVRTVTFYARFASDHKSITPFAATAGTRPASGLRLVIDVTDYLLLRYSLFTIAFFICSVFLGDIYRRFKKKQDVTAEVKEVCNQSKLQLIGMIAFFITLLI</sequence>
<dbReference type="RefSeq" id="WP_245131866.1">
    <property type="nucleotide sequence ID" value="NZ_JALJEJ010000009.1"/>
</dbReference>
<evidence type="ECO:0000313" key="3">
    <source>
        <dbReference type="Proteomes" id="UP001139450"/>
    </source>
</evidence>
<dbReference type="Proteomes" id="UP001139450">
    <property type="component" value="Unassembled WGS sequence"/>
</dbReference>
<organism evidence="2 3">
    <name type="scientific">Mucilaginibacter straminoryzae</name>
    <dbReference type="NCBI Taxonomy" id="2932774"/>
    <lineage>
        <taxon>Bacteria</taxon>
        <taxon>Pseudomonadati</taxon>
        <taxon>Bacteroidota</taxon>
        <taxon>Sphingobacteriia</taxon>
        <taxon>Sphingobacteriales</taxon>
        <taxon>Sphingobacteriaceae</taxon>
        <taxon>Mucilaginibacter</taxon>
    </lineage>
</organism>
<evidence type="ECO:0000256" key="1">
    <source>
        <dbReference type="SAM" id="Phobius"/>
    </source>
</evidence>
<protein>
    <submittedName>
        <fullName evidence="2">Uncharacterized protein</fullName>
    </submittedName>
</protein>
<dbReference type="EMBL" id="JALJEJ010000009">
    <property type="protein sequence ID" value="MCJ8211340.1"/>
    <property type="molecule type" value="Genomic_DNA"/>
</dbReference>
<feature type="transmembrane region" description="Helical" evidence="1">
    <location>
        <begin position="159"/>
        <end position="177"/>
    </location>
</feature>